<keyword evidence="1" id="KW-0812">Transmembrane</keyword>
<reference evidence="3" key="1">
    <citation type="submission" date="2016-06" db="EMBL/GenBank/DDBJ databases">
        <authorList>
            <person name="Sutton G."/>
            <person name="Brinkac L."/>
            <person name="Sanka R."/>
            <person name="Adams M."/>
            <person name="Lau E."/>
            <person name="Mehaffy C."/>
            <person name="Tameris M."/>
            <person name="Hatherill M."/>
            <person name="Hanekom W."/>
            <person name="Mahomed H."/>
            <person name="Mcshane H."/>
        </authorList>
    </citation>
    <scope>NUCLEOTIDE SEQUENCE [LARGE SCALE GENOMIC DNA]</scope>
    <source>
        <strain evidence="3">852014-51077_SCH5608930-a</strain>
    </source>
</reference>
<keyword evidence="1" id="KW-1133">Transmembrane helix</keyword>
<accession>A0A1A2EAE1</accession>
<dbReference type="AlphaFoldDB" id="A0A1A2EAE1"/>
<evidence type="ECO:0008006" key="4">
    <source>
        <dbReference type="Google" id="ProtNLM"/>
    </source>
</evidence>
<dbReference type="EMBL" id="LZIN01000003">
    <property type="protein sequence ID" value="OBG10862.1"/>
    <property type="molecule type" value="Genomic_DNA"/>
</dbReference>
<evidence type="ECO:0000313" key="3">
    <source>
        <dbReference type="Proteomes" id="UP000093985"/>
    </source>
</evidence>
<proteinExistence type="predicted"/>
<evidence type="ECO:0000256" key="1">
    <source>
        <dbReference type="SAM" id="Phobius"/>
    </source>
</evidence>
<feature type="transmembrane region" description="Helical" evidence="1">
    <location>
        <begin position="6"/>
        <end position="23"/>
    </location>
</feature>
<gene>
    <name evidence="2" type="ORF">A5771_19770</name>
</gene>
<comment type="caution">
    <text evidence="2">The sequence shown here is derived from an EMBL/GenBank/DDBJ whole genome shotgun (WGS) entry which is preliminary data.</text>
</comment>
<keyword evidence="1" id="KW-0472">Membrane</keyword>
<protein>
    <recommendedName>
        <fullName evidence="4">Transmembrane protein</fullName>
    </recommendedName>
</protein>
<evidence type="ECO:0000313" key="2">
    <source>
        <dbReference type="EMBL" id="OBG10862.1"/>
    </source>
</evidence>
<dbReference type="Proteomes" id="UP000093985">
    <property type="component" value="Unassembled WGS sequence"/>
</dbReference>
<dbReference type="RefSeq" id="WP_064853243.1">
    <property type="nucleotide sequence ID" value="NZ_LZIM01000068.1"/>
</dbReference>
<sequence length="123" mass="12810">MTALPLMCVGGAGAAVLLSLFYFRQPSIRLVIAGNCGACALVAALTVYPHYYPVLTPVAAGFLSTAAPLTSVFQPWPAVETMSEALRFAARVGGLLALNLLYGTAFAMVGFLSVFLVATPALR</sequence>
<name>A0A1A2EAE1_MYCSD</name>
<feature type="transmembrane region" description="Helical" evidence="1">
    <location>
        <begin position="30"/>
        <end position="48"/>
    </location>
</feature>
<organism evidence="2 3">
    <name type="scientific">Mycolicibacter sinensis (strain JDM601)</name>
    <name type="common">Mycobacterium sinense</name>
    <dbReference type="NCBI Taxonomy" id="875328"/>
    <lineage>
        <taxon>Bacteria</taxon>
        <taxon>Bacillati</taxon>
        <taxon>Actinomycetota</taxon>
        <taxon>Actinomycetes</taxon>
        <taxon>Mycobacteriales</taxon>
        <taxon>Mycobacteriaceae</taxon>
        <taxon>Mycolicibacter</taxon>
    </lineage>
</organism>
<feature type="transmembrane region" description="Helical" evidence="1">
    <location>
        <begin position="94"/>
        <end position="118"/>
    </location>
</feature>